<keyword evidence="1" id="KW-0472">Membrane</keyword>
<gene>
    <name evidence="3" type="ORF">PGLA2088_LOCUS41225</name>
</gene>
<feature type="transmembrane region" description="Helical" evidence="1">
    <location>
        <begin position="99"/>
        <end position="122"/>
    </location>
</feature>
<comment type="caution">
    <text evidence="3">The sequence shown here is derived from an EMBL/GenBank/DDBJ whole genome shotgun (WGS) entry which is preliminary data.</text>
</comment>
<evidence type="ECO:0000313" key="3">
    <source>
        <dbReference type="EMBL" id="CAE8720286.1"/>
    </source>
</evidence>
<evidence type="ECO:0008006" key="5">
    <source>
        <dbReference type="Google" id="ProtNLM"/>
    </source>
</evidence>
<keyword evidence="2" id="KW-0732">Signal</keyword>
<dbReference type="Proteomes" id="UP000626109">
    <property type="component" value="Unassembled WGS sequence"/>
</dbReference>
<sequence>MSLVLTTCFACHLFGLVGRNPSLFDCLPTHSKQRQNGITQLRVTTFKTISVRTSKYAEPSDDSSVSVCVVLWFGFVIVAVAAAVVVVVIVVCCGCCCCFLLLLLVCLLLFVVVVVVAAFLFACRVVDGNLM</sequence>
<evidence type="ECO:0000256" key="2">
    <source>
        <dbReference type="SAM" id="SignalP"/>
    </source>
</evidence>
<feature type="signal peptide" evidence="2">
    <location>
        <begin position="1"/>
        <end position="19"/>
    </location>
</feature>
<evidence type="ECO:0000256" key="1">
    <source>
        <dbReference type="SAM" id="Phobius"/>
    </source>
</evidence>
<accession>A0A813L8P9</accession>
<name>A0A813L8P9_POLGL</name>
<organism evidence="3 4">
    <name type="scientific">Polarella glacialis</name>
    <name type="common">Dinoflagellate</name>
    <dbReference type="NCBI Taxonomy" id="89957"/>
    <lineage>
        <taxon>Eukaryota</taxon>
        <taxon>Sar</taxon>
        <taxon>Alveolata</taxon>
        <taxon>Dinophyceae</taxon>
        <taxon>Suessiales</taxon>
        <taxon>Suessiaceae</taxon>
        <taxon>Polarella</taxon>
    </lineage>
</organism>
<evidence type="ECO:0000313" key="4">
    <source>
        <dbReference type="Proteomes" id="UP000626109"/>
    </source>
</evidence>
<dbReference type="EMBL" id="CAJNNW010033767">
    <property type="protein sequence ID" value="CAE8720286.1"/>
    <property type="molecule type" value="Genomic_DNA"/>
</dbReference>
<keyword evidence="1" id="KW-0812">Transmembrane</keyword>
<dbReference type="AlphaFoldDB" id="A0A813L8P9"/>
<protein>
    <recommendedName>
        <fullName evidence="5">Transmembrane protein</fullName>
    </recommendedName>
</protein>
<proteinExistence type="predicted"/>
<reference evidence="3" key="1">
    <citation type="submission" date="2021-02" db="EMBL/GenBank/DDBJ databases">
        <authorList>
            <person name="Dougan E. K."/>
            <person name="Rhodes N."/>
            <person name="Thang M."/>
            <person name="Chan C."/>
        </authorList>
    </citation>
    <scope>NUCLEOTIDE SEQUENCE</scope>
</reference>
<feature type="chain" id="PRO_5032982161" description="Transmembrane protein" evidence="2">
    <location>
        <begin position="20"/>
        <end position="131"/>
    </location>
</feature>
<keyword evidence="1" id="KW-1133">Transmembrane helix</keyword>
<feature type="transmembrane region" description="Helical" evidence="1">
    <location>
        <begin position="69"/>
        <end position="92"/>
    </location>
</feature>